<feature type="domain" description="Glycosyltransferase 2-like" evidence="3">
    <location>
        <begin position="115"/>
        <end position="196"/>
    </location>
</feature>
<gene>
    <name evidence="4" type="ORF">HA222_02200</name>
    <name evidence="5" type="ORF">HA227_02895</name>
    <name evidence="6" type="ORF">J4478_00730</name>
</gene>
<feature type="transmembrane region" description="Helical" evidence="1">
    <location>
        <begin position="263"/>
        <end position="283"/>
    </location>
</feature>
<dbReference type="Proteomes" id="UP000590964">
    <property type="component" value="Unassembled WGS sequence"/>
</dbReference>
<dbReference type="Proteomes" id="UP000527315">
    <property type="component" value="Unassembled WGS sequence"/>
</dbReference>
<dbReference type="PANTHER" id="PTHR43685">
    <property type="entry name" value="GLYCOSYLTRANSFERASE"/>
    <property type="match status" value="1"/>
</dbReference>
<dbReference type="AlphaFoldDB" id="A0A7J4K1R6"/>
<dbReference type="InterPro" id="IPR029044">
    <property type="entry name" value="Nucleotide-diphossugar_trans"/>
</dbReference>
<dbReference type="SUPFAM" id="SSF53448">
    <property type="entry name" value="Nucleotide-diphospho-sugar transferases"/>
    <property type="match status" value="1"/>
</dbReference>
<dbReference type="GO" id="GO:0016740">
    <property type="term" value="F:transferase activity"/>
    <property type="evidence" value="ECO:0007669"/>
    <property type="project" value="UniProtKB-KW"/>
</dbReference>
<dbReference type="InterPro" id="IPR001173">
    <property type="entry name" value="Glyco_trans_2-like"/>
</dbReference>
<accession>A0A7J4K1R6</accession>
<dbReference type="PANTHER" id="PTHR43685:SF2">
    <property type="entry name" value="GLYCOSYLTRANSFERASE 2-LIKE DOMAIN-CONTAINING PROTEIN"/>
    <property type="match status" value="1"/>
</dbReference>
<name>A0A7J4K1R6_9ARCH</name>
<dbReference type="Proteomes" id="UP000680185">
    <property type="component" value="Unassembled WGS sequence"/>
</dbReference>
<evidence type="ECO:0000313" key="6">
    <source>
        <dbReference type="EMBL" id="MBS3057908.1"/>
    </source>
</evidence>
<keyword evidence="1" id="KW-1133">Transmembrane helix</keyword>
<dbReference type="Pfam" id="PF13632">
    <property type="entry name" value="Glyco_trans_2_3"/>
    <property type="match status" value="1"/>
</dbReference>
<dbReference type="CDD" id="cd00761">
    <property type="entry name" value="Glyco_tranf_GTA_type"/>
    <property type="match status" value="1"/>
</dbReference>
<reference evidence="6" key="3">
    <citation type="submission" date="2021-05" db="EMBL/GenBank/DDBJ databases">
        <title>Protein family content uncovers lineage relationships and bacterial pathway maintenance mechanisms in DPANN archaea.</title>
        <authorList>
            <person name="Castelle C.J."/>
            <person name="Meheust R."/>
            <person name="Jaffe A.L."/>
            <person name="Seitz K."/>
            <person name="Gong X."/>
            <person name="Baker B.J."/>
            <person name="Banfield J.F."/>
        </authorList>
    </citation>
    <scope>NUCLEOTIDE SEQUENCE</scope>
    <source>
        <strain evidence="6">RIFCSPLOWO2_01_FULL_43_13</strain>
    </source>
</reference>
<dbReference type="EMBL" id="JAGVWB010000005">
    <property type="protein sequence ID" value="MBS3057908.1"/>
    <property type="molecule type" value="Genomic_DNA"/>
</dbReference>
<reference evidence="6" key="2">
    <citation type="submission" date="2021-03" db="EMBL/GenBank/DDBJ databases">
        <authorList>
            <person name="Jaffe A."/>
        </authorList>
    </citation>
    <scope>NUCLEOTIDE SEQUENCE</scope>
    <source>
        <strain evidence="6">RIFCSPLOWO2_01_FULL_43_13</strain>
    </source>
</reference>
<keyword evidence="4" id="KW-0808">Transferase</keyword>
<evidence type="ECO:0000313" key="4">
    <source>
        <dbReference type="EMBL" id="HIH21456.1"/>
    </source>
</evidence>
<feature type="domain" description="Glycosyltransferase 2-like" evidence="2">
    <location>
        <begin position="6"/>
        <end position="109"/>
    </location>
</feature>
<organism evidence="4 7">
    <name type="scientific">Candidatus Iainarchaeum sp</name>
    <dbReference type="NCBI Taxonomy" id="3101447"/>
    <lineage>
        <taxon>Archaea</taxon>
        <taxon>Candidatus Iainarchaeota</taxon>
        <taxon>Candidatus Iainarchaeia</taxon>
        <taxon>Candidatus Iainarchaeales</taxon>
        <taxon>Candidatus Iainarchaeaceae</taxon>
        <taxon>Candidatus Iainarchaeum</taxon>
    </lineage>
</organism>
<reference evidence="4" key="1">
    <citation type="journal article" date="2020" name="bioRxiv">
        <title>A rank-normalized archaeal taxonomy based on genome phylogeny resolves widespread incomplete and uneven classifications.</title>
        <authorList>
            <person name="Rinke C."/>
            <person name="Chuvochina M."/>
            <person name="Mussig A.J."/>
            <person name="Chaumeil P.-A."/>
            <person name="Waite D.W."/>
            <person name="Whitman W.B."/>
            <person name="Parks D.H."/>
            <person name="Hugenholtz P."/>
        </authorList>
    </citation>
    <scope>NUCLEOTIDE SEQUENCE</scope>
    <source>
        <strain evidence="5">UBA10036</strain>
        <strain evidence="4">UBA10191</strain>
    </source>
</reference>
<dbReference type="EMBL" id="DUFW01000032">
    <property type="protein sequence ID" value="HIH21456.1"/>
    <property type="molecule type" value="Genomic_DNA"/>
</dbReference>
<evidence type="ECO:0000259" key="2">
    <source>
        <dbReference type="Pfam" id="PF00535"/>
    </source>
</evidence>
<proteinExistence type="predicted"/>
<dbReference type="InterPro" id="IPR050834">
    <property type="entry name" value="Glycosyltransf_2"/>
</dbReference>
<evidence type="ECO:0000259" key="3">
    <source>
        <dbReference type="Pfam" id="PF13632"/>
    </source>
</evidence>
<dbReference type="Pfam" id="PF00535">
    <property type="entry name" value="Glycos_transf_2"/>
    <property type="match status" value="1"/>
</dbReference>
<dbReference type="Gene3D" id="3.90.550.10">
    <property type="entry name" value="Spore Coat Polysaccharide Biosynthesis Protein SpsA, Chain A"/>
    <property type="match status" value="1"/>
</dbReference>
<sequence>MKPQASILIATRNQPETIQQAIESALKQEGYRTEVLVLDDRSRAEVLELYKRFEKKIKILNSGSKGRVKLLNYGIGKSRADFVCVSAGDCILEKGFLRKILRLFGQDKNGKLAFVSPFSETGGNCTVFRKKVLEEMQGFSNDFNDGKTGFRDDTDLAFRIWDKGYKSVFTYEPKFQHEHKSPEGLGKKLAYAWTRVKIHRFDALLFKKHSERAAMFFDVKFGFLRNPLKDFETAAGLWWKGKTKKAFALSSPQGVTLIEGKTIVHQIAIIMAAALYVALVKMVRLYSSLRFGKLLL</sequence>
<evidence type="ECO:0000313" key="5">
    <source>
        <dbReference type="EMBL" id="HIH33177.1"/>
    </source>
</evidence>
<dbReference type="EMBL" id="DUFJ01000068">
    <property type="protein sequence ID" value="HIH33177.1"/>
    <property type="molecule type" value="Genomic_DNA"/>
</dbReference>
<keyword evidence="1" id="KW-0472">Membrane</keyword>
<evidence type="ECO:0000256" key="1">
    <source>
        <dbReference type="SAM" id="Phobius"/>
    </source>
</evidence>
<protein>
    <submittedName>
        <fullName evidence="4">Glycosyltransferase family 2 protein</fullName>
    </submittedName>
</protein>
<comment type="caution">
    <text evidence="4">The sequence shown here is derived from an EMBL/GenBank/DDBJ whole genome shotgun (WGS) entry which is preliminary data.</text>
</comment>
<evidence type="ECO:0000313" key="7">
    <source>
        <dbReference type="Proteomes" id="UP000590964"/>
    </source>
</evidence>
<keyword evidence="1" id="KW-0812">Transmembrane</keyword>